<dbReference type="Gene3D" id="3.10.450.50">
    <property type="match status" value="1"/>
</dbReference>
<feature type="chain" id="PRO_5045267857" evidence="1">
    <location>
        <begin position="21"/>
        <end position="151"/>
    </location>
</feature>
<feature type="signal peptide" evidence="1">
    <location>
        <begin position="1"/>
        <end position="20"/>
    </location>
</feature>
<dbReference type="Proteomes" id="UP001057520">
    <property type="component" value="Chromosome"/>
</dbReference>
<evidence type="ECO:0000313" key="4">
    <source>
        <dbReference type="Proteomes" id="UP001057520"/>
    </source>
</evidence>
<proteinExistence type="predicted"/>
<dbReference type="InterPro" id="IPR032710">
    <property type="entry name" value="NTF2-like_dom_sf"/>
</dbReference>
<dbReference type="SUPFAM" id="SSF54427">
    <property type="entry name" value="NTF2-like"/>
    <property type="match status" value="1"/>
</dbReference>
<dbReference type="InterPro" id="IPR027843">
    <property type="entry name" value="DUF4440"/>
</dbReference>
<accession>A0ABY5A068</accession>
<organism evidence="3 4">
    <name type="scientific">Caulobacter segnis</name>
    <dbReference type="NCBI Taxonomy" id="88688"/>
    <lineage>
        <taxon>Bacteria</taxon>
        <taxon>Pseudomonadati</taxon>
        <taxon>Pseudomonadota</taxon>
        <taxon>Alphaproteobacteria</taxon>
        <taxon>Caulobacterales</taxon>
        <taxon>Caulobacteraceae</taxon>
        <taxon>Caulobacter</taxon>
    </lineage>
</organism>
<evidence type="ECO:0000313" key="3">
    <source>
        <dbReference type="EMBL" id="USQ98373.1"/>
    </source>
</evidence>
<dbReference type="EMBL" id="CP096040">
    <property type="protein sequence ID" value="USQ98373.1"/>
    <property type="molecule type" value="Genomic_DNA"/>
</dbReference>
<sequence length="151" mass="15995">MKALIVSLALLAAAPLSAHAQTAPEAAAKSPDVVALEALNAQWLTAYKTRDAAALDRILGDDFQGIYPNGRIMTKGDVLKLATNPARTIEAVSWEDVKIVVIGDVAVLRARTRMSGKGADGPFASLNDFADVYVKRGGAWKAISAHVVRVE</sequence>
<keyword evidence="4" id="KW-1185">Reference proteome</keyword>
<reference evidence="3 4" key="1">
    <citation type="submission" date="2022-04" db="EMBL/GenBank/DDBJ databases">
        <title>Genome sequence of soybean root-associated Caulobacter segnis RL271.</title>
        <authorList>
            <person name="Longley R."/>
            <person name="Bonito G."/>
            <person name="Trigodet F."/>
            <person name="Crosson S."/>
            <person name="Fiebig A."/>
        </authorList>
    </citation>
    <scope>NUCLEOTIDE SEQUENCE [LARGE SCALE GENOMIC DNA]</scope>
    <source>
        <strain evidence="3 4">RL271</strain>
    </source>
</reference>
<gene>
    <name evidence="3" type="ORF">MZV50_12850</name>
</gene>
<evidence type="ECO:0000256" key="1">
    <source>
        <dbReference type="SAM" id="SignalP"/>
    </source>
</evidence>
<feature type="domain" description="DUF4440" evidence="2">
    <location>
        <begin position="37"/>
        <end position="141"/>
    </location>
</feature>
<protein>
    <submittedName>
        <fullName evidence="3">Nuclear transport factor 2 family protein</fullName>
    </submittedName>
</protein>
<name>A0ABY5A068_9CAUL</name>
<dbReference type="Pfam" id="PF14534">
    <property type="entry name" value="DUF4440"/>
    <property type="match status" value="1"/>
</dbReference>
<evidence type="ECO:0000259" key="2">
    <source>
        <dbReference type="Pfam" id="PF14534"/>
    </source>
</evidence>
<keyword evidence="1" id="KW-0732">Signal</keyword>